<reference evidence="7 8" key="1">
    <citation type="journal article" date="2015" name="Nature">
        <title>rRNA introns, odd ribosomes, and small enigmatic genomes across a large radiation of phyla.</title>
        <authorList>
            <person name="Brown C.T."/>
            <person name="Hug L.A."/>
            <person name="Thomas B.C."/>
            <person name="Sharon I."/>
            <person name="Castelle C.J."/>
            <person name="Singh A."/>
            <person name="Wilkins M.J."/>
            <person name="Williams K.H."/>
            <person name="Banfield J.F."/>
        </authorList>
    </citation>
    <scope>NUCLEOTIDE SEQUENCE [LARGE SCALE GENOMIC DNA]</scope>
</reference>
<comment type="caution">
    <text evidence="7">The sequence shown here is derived from an EMBL/GenBank/DDBJ whole genome shotgun (WGS) entry which is preliminary data.</text>
</comment>
<comment type="subcellular location">
    <subcellularLocation>
        <location evidence="1">Membrane</location>
        <topology evidence="1">Multi-pass membrane protein</topology>
    </subcellularLocation>
</comment>
<feature type="transmembrane region" description="Helical" evidence="6">
    <location>
        <begin position="30"/>
        <end position="47"/>
    </location>
</feature>
<evidence type="ECO:0000256" key="3">
    <source>
        <dbReference type="ARBA" id="ARBA00022692"/>
    </source>
</evidence>
<dbReference type="EMBL" id="LCPF01000003">
    <property type="protein sequence ID" value="KKU91189.1"/>
    <property type="molecule type" value="Genomic_DNA"/>
</dbReference>
<evidence type="ECO:0000256" key="2">
    <source>
        <dbReference type="ARBA" id="ARBA00009773"/>
    </source>
</evidence>
<keyword evidence="5 6" id="KW-0472">Membrane</keyword>
<dbReference type="Proteomes" id="UP000034956">
    <property type="component" value="Unassembled WGS sequence"/>
</dbReference>
<name>A0A0G1UAN9_9BACT</name>
<protein>
    <recommendedName>
        <fullName evidence="9">Permease</fullName>
    </recommendedName>
</protein>
<evidence type="ECO:0000313" key="8">
    <source>
        <dbReference type="Proteomes" id="UP000034956"/>
    </source>
</evidence>
<feature type="transmembrane region" description="Helical" evidence="6">
    <location>
        <begin position="209"/>
        <end position="226"/>
    </location>
</feature>
<dbReference type="GO" id="GO:0016020">
    <property type="term" value="C:membrane"/>
    <property type="evidence" value="ECO:0007669"/>
    <property type="project" value="UniProtKB-SubCell"/>
</dbReference>
<evidence type="ECO:0008006" key="9">
    <source>
        <dbReference type="Google" id="ProtNLM"/>
    </source>
</evidence>
<feature type="transmembrane region" description="Helical" evidence="6">
    <location>
        <begin position="147"/>
        <end position="169"/>
    </location>
</feature>
<comment type="similarity">
    <text evidence="2">Belongs to the autoinducer-2 exporter (AI-2E) (TC 2.A.86) family.</text>
</comment>
<accession>A0A0G1UAN9</accession>
<feature type="transmembrane region" description="Helical" evidence="6">
    <location>
        <begin position="7"/>
        <end position="24"/>
    </location>
</feature>
<evidence type="ECO:0000256" key="6">
    <source>
        <dbReference type="SAM" id="Phobius"/>
    </source>
</evidence>
<keyword evidence="4 6" id="KW-1133">Transmembrane helix</keyword>
<gene>
    <name evidence="7" type="ORF">UY23_C0003G0027</name>
</gene>
<keyword evidence="3 6" id="KW-0812">Transmembrane</keyword>
<evidence type="ECO:0000313" key="7">
    <source>
        <dbReference type="EMBL" id="KKU91189.1"/>
    </source>
</evidence>
<evidence type="ECO:0000256" key="1">
    <source>
        <dbReference type="ARBA" id="ARBA00004141"/>
    </source>
</evidence>
<feature type="transmembrane region" description="Helical" evidence="6">
    <location>
        <begin position="266"/>
        <end position="283"/>
    </location>
</feature>
<proteinExistence type="inferred from homology"/>
<feature type="transmembrane region" description="Helical" evidence="6">
    <location>
        <begin position="303"/>
        <end position="333"/>
    </location>
</feature>
<feature type="transmembrane region" description="Helical" evidence="6">
    <location>
        <begin position="59"/>
        <end position="85"/>
    </location>
</feature>
<dbReference type="PANTHER" id="PTHR21716:SF4">
    <property type="entry name" value="TRANSMEMBRANE PROTEIN 245"/>
    <property type="match status" value="1"/>
</dbReference>
<dbReference type="PANTHER" id="PTHR21716">
    <property type="entry name" value="TRANSMEMBRANE PROTEIN"/>
    <property type="match status" value="1"/>
</dbReference>
<dbReference type="Pfam" id="PF01594">
    <property type="entry name" value="AI-2E_transport"/>
    <property type="match status" value="1"/>
</dbReference>
<evidence type="ECO:0000256" key="5">
    <source>
        <dbReference type="ARBA" id="ARBA00023136"/>
    </source>
</evidence>
<evidence type="ECO:0000256" key="4">
    <source>
        <dbReference type="ARBA" id="ARBA00022989"/>
    </source>
</evidence>
<feature type="transmembrane region" description="Helical" evidence="6">
    <location>
        <begin position="232"/>
        <end position="254"/>
    </location>
</feature>
<dbReference type="AlphaFoldDB" id="A0A0G1UAN9"/>
<organism evidence="7 8">
    <name type="scientific">Candidatus Jorgensenbacteria bacterium GW2011_GWA1_48_11</name>
    <dbReference type="NCBI Taxonomy" id="1618660"/>
    <lineage>
        <taxon>Bacteria</taxon>
        <taxon>Candidatus Joergenseniibacteriota</taxon>
    </lineage>
</organism>
<sequence length="351" mass="37995">MNHQKSELYFLLVLLAGIFILTFFIFKPFFYALILAMVFATVFEPVHKRVLAITRERKSLAAFLATISVLIVVVVPITLLGIQIFQEATGLYSSLIENSGATDLSRGLGDTLNNLKKLSPVPIESVPDVSQYLKQGLGWLLQHLGSLFANIAKAIVGVFVFLVALYYLFKDGRKLKSAVVALSPLQDIHDETIFNKLALAINSVIKGNLAVALIQGALTAIGFAIFGVPNAVLWGSIAAITALIPGIGTALVFLPATLYLFFSGKTIFAVGLLLWGMTAVGLVDNFLGPKLASRGMRLHSFLILLSVLGGVGFFGPLGFLLGPLVLSLLFALLEIYFAIKKEHEERGTKKD</sequence>
<dbReference type="InterPro" id="IPR002549">
    <property type="entry name" value="AI-2E-like"/>
</dbReference>